<keyword evidence="6" id="KW-0812">Transmembrane</keyword>
<dbReference type="Gene3D" id="3.90.550.10">
    <property type="entry name" value="Spore Coat Polysaccharide Biosynthesis Protein SpsA, Chain A"/>
    <property type="match status" value="1"/>
</dbReference>
<evidence type="ECO:0000256" key="3">
    <source>
        <dbReference type="ARBA" id="ARBA00022676"/>
    </source>
</evidence>
<dbReference type="GO" id="GO:0016757">
    <property type="term" value="F:glycosyltransferase activity"/>
    <property type="evidence" value="ECO:0007669"/>
    <property type="project" value="UniProtKB-KW"/>
</dbReference>
<sequence length="397" mass="44388">MTFWLGAAILTVAALFWLNRLYDLIQSWRRVPKPTGSSGALAAPDLPLITVIIPAHNEEAAIRDCINSVLTQDYPHVEVIVVDDRSSDATLEIARATCEGRENCKIIRVRELRPGWTGKCHALHTGVQKAAGEWLAFLDADTRLGANALSSTYALAVHHNVSLVTLTPKFVLTNFWEKALQPIFAATCCILFPLGRVNDQKSPVALANGMFYMIRRDAYEQIGGHDAVKHLAVEDVGMGKRAKAAGLGVLVANGVNLMETKMFDGFRATLEGWTRILSACMDYRMSAIVKYLLMHTAVSLPVYCAALFLFAPDAYRMWPSTWFILPAFTAALMVVVPYFFLKEMGLPPWYGVLLMIGNLFLVWVHAVMLKRVILGDALEWRGTRYKWLRYEPRNLDP</sequence>
<accession>A0A7C4ASJ9</accession>
<dbReference type="Pfam" id="PF00535">
    <property type="entry name" value="Glycos_transf_2"/>
    <property type="match status" value="1"/>
</dbReference>
<feature type="transmembrane region" description="Helical" evidence="6">
    <location>
        <begin position="322"/>
        <end position="341"/>
    </location>
</feature>
<comment type="subcellular location">
    <subcellularLocation>
        <location evidence="1">Cell membrane</location>
    </subcellularLocation>
</comment>
<feature type="transmembrane region" description="Helical" evidence="6">
    <location>
        <begin position="347"/>
        <end position="369"/>
    </location>
</feature>
<proteinExistence type="predicted"/>
<keyword evidence="4 8" id="KW-0808">Transferase</keyword>
<keyword evidence="2" id="KW-1003">Cell membrane</keyword>
<dbReference type="InterPro" id="IPR001173">
    <property type="entry name" value="Glyco_trans_2-like"/>
</dbReference>
<evidence type="ECO:0000256" key="6">
    <source>
        <dbReference type="SAM" id="Phobius"/>
    </source>
</evidence>
<protein>
    <submittedName>
        <fullName evidence="8">Glycosyltransferase</fullName>
    </submittedName>
</protein>
<organism evidence="8">
    <name type="scientific">Desulfomonile tiedjei</name>
    <dbReference type="NCBI Taxonomy" id="2358"/>
    <lineage>
        <taxon>Bacteria</taxon>
        <taxon>Pseudomonadati</taxon>
        <taxon>Thermodesulfobacteriota</taxon>
        <taxon>Desulfomonilia</taxon>
        <taxon>Desulfomonilales</taxon>
        <taxon>Desulfomonilaceae</taxon>
        <taxon>Desulfomonile</taxon>
    </lineage>
</organism>
<keyword evidence="5 6" id="KW-0472">Membrane</keyword>
<feature type="transmembrane region" description="Helical" evidence="6">
    <location>
        <begin position="288"/>
        <end position="310"/>
    </location>
</feature>
<gene>
    <name evidence="8" type="ORF">ENV54_09945</name>
</gene>
<keyword evidence="3" id="KW-0328">Glycosyltransferase</keyword>
<reference evidence="8" key="1">
    <citation type="journal article" date="2020" name="mSystems">
        <title>Genome- and Community-Level Interaction Insights into Carbon Utilization and Element Cycling Functions of Hydrothermarchaeota in Hydrothermal Sediment.</title>
        <authorList>
            <person name="Zhou Z."/>
            <person name="Liu Y."/>
            <person name="Xu W."/>
            <person name="Pan J."/>
            <person name="Luo Z.H."/>
            <person name="Li M."/>
        </authorList>
    </citation>
    <scope>NUCLEOTIDE SEQUENCE [LARGE SCALE GENOMIC DNA]</scope>
    <source>
        <strain evidence="8">SpSt-769</strain>
    </source>
</reference>
<keyword evidence="6" id="KW-1133">Transmembrane helix</keyword>
<dbReference type="SUPFAM" id="SSF53448">
    <property type="entry name" value="Nucleotide-diphospho-sugar transferases"/>
    <property type="match status" value="1"/>
</dbReference>
<evidence type="ECO:0000256" key="2">
    <source>
        <dbReference type="ARBA" id="ARBA00022475"/>
    </source>
</evidence>
<dbReference type="GO" id="GO:0005886">
    <property type="term" value="C:plasma membrane"/>
    <property type="evidence" value="ECO:0007669"/>
    <property type="project" value="UniProtKB-SubCell"/>
</dbReference>
<dbReference type="PANTHER" id="PTHR43646">
    <property type="entry name" value="GLYCOSYLTRANSFERASE"/>
    <property type="match status" value="1"/>
</dbReference>
<dbReference type="PANTHER" id="PTHR43646:SF2">
    <property type="entry name" value="GLYCOSYLTRANSFERASE 2-LIKE DOMAIN-CONTAINING PROTEIN"/>
    <property type="match status" value="1"/>
</dbReference>
<evidence type="ECO:0000256" key="5">
    <source>
        <dbReference type="ARBA" id="ARBA00023136"/>
    </source>
</evidence>
<evidence type="ECO:0000256" key="4">
    <source>
        <dbReference type="ARBA" id="ARBA00022679"/>
    </source>
</evidence>
<evidence type="ECO:0000256" key="1">
    <source>
        <dbReference type="ARBA" id="ARBA00004236"/>
    </source>
</evidence>
<evidence type="ECO:0000313" key="8">
    <source>
        <dbReference type="EMBL" id="HGH61606.1"/>
    </source>
</evidence>
<name>A0A7C4ASJ9_9BACT</name>
<dbReference type="InterPro" id="IPR029044">
    <property type="entry name" value="Nucleotide-diphossugar_trans"/>
</dbReference>
<comment type="caution">
    <text evidence="8">The sequence shown here is derived from an EMBL/GenBank/DDBJ whole genome shotgun (WGS) entry which is preliminary data.</text>
</comment>
<dbReference type="AlphaFoldDB" id="A0A7C4ASJ9"/>
<feature type="domain" description="Glycosyltransferase 2-like" evidence="7">
    <location>
        <begin position="50"/>
        <end position="222"/>
    </location>
</feature>
<dbReference type="EMBL" id="DTGT01000318">
    <property type="protein sequence ID" value="HGH61606.1"/>
    <property type="molecule type" value="Genomic_DNA"/>
</dbReference>
<evidence type="ECO:0000259" key="7">
    <source>
        <dbReference type="Pfam" id="PF00535"/>
    </source>
</evidence>
<dbReference type="CDD" id="cd06423">
    <property type="entry name" value="CESA_like"/>
    <property type="match status" value="1"/>
</dbReference>